<evidence type="ECO:0000256" key="10">
    <source>
        <dbReference type="SAM" id="Coils"/>
    </source>
</evidence>
<dbReference type="Proteomes" id="UP000594638">
    <property type="component" value="Unassembled WGS sequence"/>
</dbReference>
<evidence type="ECO:0000256" key="7">
    <source>
        <dbReference type="ARBA" id="ARBA00023054"/>
    </source>
</evidence>
<keyword evidence="4 12" id="KW-0812">Transmembrane</keyword>
<keyword evidence="5" id="KW-0256">Endoplasmic reticulum</keyword>
<dbReference type="AlphaFoldDB" id="A0A8S0PLF4"/>
<keyword evidence="7 10" id="KW-0175">Coiled coil</keyword>
<evidence type="ECO:0000256" key="8">
    <source>
        <dbReference type="ARBA" id="ARBA00023136"/>
    </source>
</evidence>
<feature type="compositionally biased region" description="Acidic residues" evidence="11">
    <location>
        <begin position="536"/>
        <end position="552"/>
    </location>
</feature>
<evidence type="ECO:0000256" key="11">
    <source>
        <dbReference type="SAM" id="MobiDB-lite"/>
    </source>
</evidence>
<feature type="coiled-coil region" evidence="10">
    <location>
        <begin position="245"/>
        <end position="286"/>
    </location>
</feature>
<keyword evidence="6 12" id="KW-1133">Transmembrane helix</keyword>
<gene>
    <name evidence="13" type="ORF">OLEA9_A008166</name>
</gene>
<name>A0A8S0PLF4_OLEEU</name>
<evidence type="ECO:0000256" key="2">
    <source>
        <dbReference type="ARBA" id="ARBA00004389"/>
    </source>
</evidence>
<feature type="region of interest" description="Disordered" evidence="11">
    <location>
        <begin position="527"/>
        <end position="583"/>
    </location>
</feature>
<feature type="transmembrane region" description="Helical" evidence="12">
    <location>
        <begin position="598"/>
        <end position="620"/>
    </location>
</feature>
<dbReference type="GO" id="GO:0005789">
    <property type="term" value="C:endoplasmic reticulum membrane"/>
    <property type="evidence" value="ECO:0007669"/>
    <property type="project" value="UniProtKB-SubCell"/>
</dbReference>
<evidence type="ECO:0000256" key="4">
    <source>
        <dbReference type="ARBA" id="ARBA00022692"/>
    </source>
</evidence>
<accession>A0A8S0PLF4</accession>
<comment type="similarity">
    <text evidence="9">Belongs to the plant Proton pump-interactor protein family.</text>
</comment>
<evidence type="ECO:0000313" key="13">
    <source>
        <dbReference type="EMBL" id="CAA2954540.1"/>
    </source>
</evidence>
<feature type="compositionally biased region" description="Basic and acidic residues" evidence="11">
    <location>
        <begin position="418"/>
        <end position="471"/>
    </location>
</feature>
<comment type="caution">
    <text evidence="13">The sequence shown here is derived from an EMBL/GenBank/DDBJ whole genome shotgun (WGS) entry which is preliminary data.</text>
</comment>
<evidence type="ECO:0000256" key="9">
    <source>
        <dbReference type="ARBA" id="ARBA00038080"/>
    </source>
</evidence>
<dbReference type="Gramene" id="OE9A008166T3">
    <property type="protein sequence ID" value="OE9A008166C3"/>
    <property type="gene ID" value="OE9A008166"/>
</dbReference>
<proteinExistence type="inferred from homology"/>
<keyword evidence="14" id="KW-1185">Reference proteome</keyword>
<feature type="region of interest" description="Disordered" evidence="11">
    <location>
        <begin position="401"/>
        <end position="471"/>
    </location>
</feature>
<reference evidence="13 14" key="1">
    <citation type="submission" date="2019-12" db="EMBL/GenBank/DDBJ databases">
        <authorList>
            <person name="Alioto T."/>
            <person name="Alioto T."/>
            <person name="Gomez Garrido J."/>
        </authorList>
    </citation>
    <scope>NUCLEOTIDE SEQUENCE [LARGE SCALE GENOMIC DNA]</scope>
</reference>
<organism evidence="13 14">
    <name type="scientific">Olea europaea subsp. europaea</name>
    <dbReference type="NCBI Taxonomy" id="158383"/>
    <lineage>
        <taxon>Eukaryota</taxon>
        <taxon>Viridiplantae</taxon>
        <taxon>Streptophyta</taxon>
        <taxon>Embryophyta</taxon>
        <taxon>Tracheophyta</taxon>
        <taxon>Spermatophyta</taxon>
        <taxon>Magnoliopsida</taxon>
        <taxon>eudicotyledons</taxon>
        <taxon>Gunneridae</taxon>
        <taxon>Pentapetalae</taxon>
        <taxon>asterids</taxon>
        <taxon>lamiids</taxon>
        <taxon>Lamiales</taxon>
        <taxon>Oleaceae</taxon>
        <taxon>Oleeae</taxon>
        <taxon>Olea</taxon>
    </lineage>
</organism>
<dbReference type="GO" id="GO:0005886">
    <property type="term" value="C:plasma membrane"/>
    <property type="evidence" value="ECO:0007669"/>
    <property type="project" value="UniProtKB-SubCell"/>
</dbReference>
<evidence type="ECO:0000256" key="6">
    <source>
        <dbReference type="ARBA" id="ARBA00022989"/>
    </source>
</evidence>
<evidence type="ECO:0000313" key="14">
    <source>
        <dbReference type="Proteomes" id="UP000594638"/>
    </source>
</evidence>
<evidence type="ECO:0000256" key="3">
    <source>
        <dbReference type="ARBA" id="ARBA00022475"/>
    </source>
</evidence>
<keyword evidence="8 12" id="KW-0472">Membrane</keyword>
<evidence type="ECO:0000256" key="1">
    <source>
        <dbReference type="ARBA" id="ARBA00004162"/>
    </source>
</evidence>
<dbReference type="PANTHER" id="PTHR32219:SF2">
    <property type="entry name" value="PROTON PUMP-INTERACTOR 1"/>
    <property type="match status" value="1"/>
</dbReference>
<dbReference type="PANTHER" id="PTHR32219">
    <property type="entry name" value="RNA-BINDING PROTEIN YLMH-RELATED"/>
    <property type="match status" value="1"/>
</dbReference>
<comment type="subcellular location">
    <subcellularLocation>
        <location evidence="1">Cell membrane</location>
        <topology evidence="1">Single-pass membrane protein</topology>
    </subcellularLocation>
    <subcellularLocation>
        <location evidence="2">Endoplasmic reticulum membrane</location>
        <topology evidence="2">Single-pass membrane protein</topology>
    </subcellularLocation>
</comment>
<sequence>MSLEVSESNLAVSVVTGNEEKISVENDDKMNIKFGSHTMDEPAKEDGKKVLEANLPNNAADEWPEPSQIHSYYIVKYRSFEDQNLRGKLELTEKELQKKNQARFQITEKLREKRAVRAQVISELRSLSVENKQFRSIMDEKRREMEPLQQALGKLRGAPNGGRERGSVICSSEEELNDVIKSLQYRIQHESIPLSEEKQILREIKQLEGTRDKVIANSAERARIQDALGEKEVIQDQVKLIGVDLDGVRKEKQVVSVKLKQLDEEKASIDKDINVLQEELTAITEKRDKTFETIQEMRKQREQANAHYYQNRTLLIKAKELAAKKDVEALNDLSHTEVEKFISLCISNKAFRDDYKRRVLPSLDARQLSSDGRMRNPDEKPLMAVEAPTPSETQMIVKSNVKQPAKEDSFPVAQHDTSVQKDQTEKNARNKKEANKKTESIVDKIELEDRDVSGIHKSQKDDPSEVDEMKLKEMKREEEIAKAKQAMERKKKLAEKAAARSAIKAQKEAEKKLKEIFTFDREKRERKKAGAVVSQDSEEPTEAVAEVDEPEKTEEKVVIPVLPKSKGWKENTPRHRARPRGPDSLPKVILKRKKTTNYWLWAVPAVLVVLVVLAFSYIYLSHDSRVE</sequence>
<dbReference type="OrthoDB" id="2195113at2759"/>
<keyword evidence="3" id="KW-1003">Cell membrane</keyword>
<dbReference type="InterPro" id="IPR055282">
    <property type="entry name" value="PPI1-4"/>
</dbReference>
<dbReference type="EMBL" id="CACTIH010000117">
    <property type="protein sequence ID" value="CAA2954540.1"/>
    <property type="molecule type" value="Genomic_DNA"/>
</dbReference>
<protein>
    <submittedName>
        <fullName evidence="13">Proton pump-interactor 1-like</fullName>
    </submittedName>
</protein>
<evidence type="ECO:0000256" key="12">
    <source>
        <dbReference type="SAM" id="Phobius"/>
    </source>
</evidence>
<evidence type="ECO:0000256" key="5">
    <source>
        <dbReference type="ARBA" id="ARBA00022824"/>
    </source>
</evidence>